<reference evidence="2 3" key="1">
    <citation type="submission" date="2021-06" db="EMBL/GenBank/DDBJ databases">
        <authorList>
            <person name="Kallberg Y."/>
            <person name="Tangrot J."/>
            <person name="Rosling A."/>
        </authorList>
    </citation>
    <scope>NUCLEOTIDE SEQUENCE [LARGE SCALE GENOMIC DNA]</scope>
    <source>
        <strain evidence="2 3">120-4 pot B 10/14</strain>
    </source>
</reference>
<proteinExistence type="predicted"/>
<gene>
    <name evidence="2" type="ORF">GMARGA_LOCUS45991</name>
</gene>
<feature type="non-terminal residue" evidence="2">
    <location>
        <position position="78"/>
    </location>
</feature>
<sequence length="78" mass="9274">HEDVRNVYRINFFMFGPGALITLLLNKRVIKDVALILRIAISTWKWYSFVNYGSFTWLNNANIDWYSNSNYLGLIWLL</sequence>
<dbReference type="EMBL" id="CAJVQB010167970">
    <property type="protein sequence ID" value="CAG8857170.1"/>
    <property type="molecule type" value="Genomic_DNA"/>
</dbReference>
<evidence type="ECO:0000313" key="2">
    <source>
        <dbReference type="EMBL" id="CAG8857170.1"/>
    </source>
</evidence>
<keyword evidence="1" id="KW-0812">Transmembrane</keyword>
<keyword evidence="3" id="KW-1185">Reference proteome</keyword>
<evidence type="ECO:0000256" key="1">
    <source>
        <dbReference type="SAM" id="Phobius"/>
    </source>
</evidence>
<organism evidence="2 3">
    <name type="scientific">Gigaspora margarita</name>
    <dbReference type="NCBI Taxonomy" id="4874"/>
    <lineage>
        <taxon>Eukaryota</taxon>
        <taxon>Fungi</taxon>
        <taxon>Fungi incertae sedis</taxon>
        <taxon>Mucoromycota</taxon>
        <taxon>Glomeromycotina</taxon>
        <taxon>Glomeromycetes</taxon>
        <taxon>Diversisporales</taxon>
        <taxon>Gigasporaceae</taxon>
        <taxon>Gigaspora</taxon>
    </lineage>
</organism>
<name>A0ABN7XR22_GIGMA</name>
<comment type="caution">
    <text evidence="2">The sequence shown here is derived from an EMBL/GenBank/DDBJ whole genome shotgun (WGS) entry which is preliminary data.</text>
</comment>
<dbReference type="Proteomes" id="UP000789901">
    <property type="component" value="Unassembled WGS sequence"/>
</dbReference>
<evidence type="ECO:0000313" key="3">
    <source>
        <dbReference type="Proteomes" id="UP000789901"/>
    </source>
</evidence>
<feature type="transmembrane region" description="Helical" evidence="1">
    <location>
        <begin position="6"/>
        <end position="25"/>
    </location>
</feature>
<keyword evidence="1" id="KW-1133">Transmembrane helix</keyword>
<feature type="non-terminal residue" evidence="2">
    <location>
        <position position="1"/>
    </location>
</feature>
<keyword evidence="1" id="KW-0472">Membrane</keyword>
<accession>A0ABN7XR22</accession>
<protein>
    <submittedName>
        <fullName evidence="2">4253_t:CDS:1</fullName>
    </submittedName>
</protein>